<keyword evidence="2" id="KW-0238">DNA-binding</keyword>
<evidence type="ECO:0000313" key="5">
    <source>
        <dbReference type="EMBL" id="KAA5612588.1"/>
    </source>
</evidence>
<dbReference type="PANTHER" id="PTHR46796">
    <property type="entry name" value="HTH-TYPE TRANSCRIPTIONAL ACTIVATOR RHAS-RELATED"/>
    <property type="match status" value="1"/>
</dbReference>
<dbReference type="InterPro" id="IPR037923">
    <property type="entry name" value="HTH-like"/>
</dbReference>
<dbReference type="InterPro" id="IPR050204">
    <property type="entry name" value="AraC_XylS_family_regulators"/>
</dbReference>
<accession>A0A5M6IYZ7</accession>
<dbReference type="Proteomes" id="UP000325255">
    <property type="component" value="Unassembled WGS sequence"/>
</dbReference>
<dbReference type="SMART" id="SM00342">
    <property type="entry name" value="HTH_ARAC"/>
    <property type="match status" value="1"/>
</dbReference>
<dbReference type="InterPro" id="IPR018060">
    <property type="entry name" value="HTH_AraC"/>
</dbReference>
<keyword evidence="6" id="KW-1185">Reference proteome</keyword>
<dbReference type="SUPFAM" id="SSF51215">
    <property type="entry name" value="Regulatory protein AraC"/>
    <property type="match status" value="1"/>
</dbReference>
<dbReference type="AlphaFoldDB" id="A0A5M6IYZ7"/>
<dbReference type="Pfam" id="PF12833">
    <property type="entry name" value="HTH_18"/>
    <property type="match status" value="1"/>
</dbReference>
<evidence type="ECO:0000313" key="6">
    <source>
        <dbReference type="Proteomes" id="UP000325255"/>
    </source>
</evidence>
<dbReference type="InterPro" id="IPR009057">
    <property type="entry name" value="Homeodomain-like_sf"/>
</dbReference>
<dbReference type="InterPro" id="IPR003313">
    <property type="entry name" value="AraC-bd"/>
</dbReference>
<protein>
    <submittedName>
        <fullName evidence="5">AraC family transcriptional regulator</fullName>
    </submittedName>
</protein>
<dbReference type="PANTHER" id="PTHR46796:SF2">
    <property type="entry name" value="TRANSCRIPTIONAL REGULATORY PROTEIN"/>
    <property type="match status" value="1"/>
</dbReference>
<dbReference type="SUPFAM" id="SSF46689">
    <property type="entry name" value="Homeodomain-like"/>
    <property type="match status" value="2"/>
</dbReference>
<dbReference type="Pfam" id="PF02311">
    <property type="entry name" value="AraC_binding"/>
    <property type="match status" value="1"/>
</dbReference>
<dbReference type="EMBL" id="VWPK01000011">
    <property type="protein sequence ID" value="KAA5612588.1"/>
    <property type="molecule type" value="Genomic_DNA"/>
</dbReference>
<keyword evidence="3" id="KW-0804">Transcription</keyword>
<evidence type="ECO:0000256" key="2">
    <source>
        <dbReference type="ARBA" id="ARBA00023125"/>
    </source>
</evidence>
<feature type="domain" description="HTH araC/xylS-type" evidence="4">
    <location>
        <begin position="194"/>
        <end position="290"/>
    </location>
</feature>
<comment type="caution">
    <text evidence="5">The sequence shown here is derived from an EMBL/GenBank/DDBJ whole genome shotgun (WGS) entry which is preliminary data.</text>
</comment>
<dbReference type="GO" id="GO:0003700">
    <property type="term" value="F:DNA-binding transcription factor activity"/>
    <property type="evidence" value="ECO:0007669"/>
    <property type="project" value="InterPro"/>
</dbReference>
<evidence type="ECO:0000256" key="3">
    <source>
        <dbReference type="ARBA" id="ARBA00023163"/>
    </source>
</evidence>
<keyword evidence="1" id="KW-0805">Transcription regulation</keyword>
<organism evidence="5 6">
    <name type="scientific">Rhodovastum atsumiense</name>
    <dbReference type="NCBI Taxonomy" id="504468"/>
    <lineage>
        <taxon>Bacteria</taxon>
        <taxon>Pseudomonadati</taxon>
        <taxon>Pseudomonadota</taxon>
        <taxon>Alphaproteobacteria</taxon>
        <taxon>Acetobacterales</taxon>
        <taxon>Acetobacteraceae</taxon>
        <taxon>Rhodovastum</taxon>
    </lineage>
</organism>
<evidence type="ECO:0000256" key="1">
    <source>
        <dbReference type="ARBA" id="ARBA00023015"/>
    </source>
</evidence>
<evidence type="ECO:0000259" key="4">
    <source>
        <dbReference type="PROSITE" id="PS01124"/>
    </source>
</evidence>
<dbReference type="OrthoDB" id="110167at2"/>
<dbReference type="PROSITE" id="PS01124">
    <property type="entry name" value="HTH_ARAC_FAMILY_2"/>
    <property type="match status" value="1"/>
</dbReference>
<sequence>MSARIQHLTDQHGAVGAGGTLAATDRARLWREQRHGSLECLTALFRRHRYLPHTHDTFVIGVIEAGCEAFHLGGVRHLATAGSLCLVNPGEVHDGAPAEDGYAYRMTYPSEQLLRAVASERQGRRMAIPRFRDAVVQDPQGYALLRRAHLLLEAAAPPLAADEALLEAYGWIVARHAEDAGPTARLPSAPDAVARARDWLDAHHTERVDLATLAAVAGLSSTHLVRAFRRATGLTPHAWQTDRRIRTARQMLARGQAPAEVAAACGFCDQSHLNRAFRARVGVAPGGYRA</sequence>
<dbReference type="Gene3D" id="1.10.10.60">
    <property type="entry name" value="Homeodomain-like"/>
    <property type="match status" value="2"/>
</dbReference>
<dbReference type="RefSeq" id="WP_150040403.1">
    <property type="nucleotide sequence ID" value="NZ_OW485601.1"/>
</dbReference>
<gene>
    <name evidence="5" type="ORF">F1189_09025</name>
</gene>
<reference evidence="5 6" key="1">
    <citation type="submission" date="2019-09" db="EMBL/GenBank/DDBJ databases">
        <title>Genome sequence of Rhodovastum atsumiense, a diverse member of the Acetobacteraceae family of non-sulfur purple photosynthetic bacteria.</title>
        <authorList>
            <person name="Meyer T."/>
            <person name="Kyndt J."/>
        </authorList>
    </citation>
    <scope>NUCLEOTIDE SEQUENCE [LARGE SCALE GENOMIC DNA]</scope>
    <source>
        <strain evidence="5 6">DSM 21279</strain>
    </source>
</reference>
<dbReference type="GO" id="GO:0043565">
    <property type="term" value="F:sequence-specific DNA binding"/>
    <property type="evidence" value="ECO:0007669"/>
    <property type="project" value="InterPro"/>
</dbReference>
<name>A0A5M6IYZ7_9PROT</name>
<proteinExistence type="predicted"/>